<organism evidence="2 3">
    <name type="scientific">Edaphobacter modestus</name>
    <dbReference type="NCBI Taxonomy" id="388466"/>
    <lineage>
        <taxon>Bacteria</taxon>
        <taxon>Pseudomonadati</taxon>
        <taxon>Acidobacteriota</taxon>
        <taxon>Terriglobia</taxon>
        <taxon>Terriglobales</taxon>
        <taxon>Acidobacteriaceae</taxon>
        <taxon>Edaphobacter</taxon>
    </lineage>
</organism>
<feature type="transmembrane region" description="Helical" evidence="1">
    <location>
        <begin position="209"/>
        <end position="229"/>
    </location>
</feature>
<feature type="transmembrane region" description="Helical" evidence="1">
    <location>
        <begin position="182"/>
        <end position="203"/>
    </location>
</feature>
<keyword evidence="3" id="KW-1185">Reference proteome</keyword>
<dbReference type="AlphaFoldDB" id="A0A4Q7YY88"/>
<keyword evidence="1" id="KW-0812">Transmembrane</keyword>
<evidence type="ECO:0000313" key="2">
    <source>
        <dbReference type="EMBL" id="RZU42932.1"/>
    </source>
</evidence>
<dbReference type="OrthoDB" id="114850at2"/>
<protein>
    <submittedName>
        <fullName evidence="2">Uncharacterized protein</fullName>
    </submittedName>
</protein>
<name>A0A4Q7YY88_9BACT</name>
<keyword evidence="1" id="KW-1133">Transmembrane helix</keyword>
<accession>A0A4Q7YY88</accession>
<feature type="transmembrane region" description="Helical" evidence="1">
    <location>
        <begin position="137"/>
        <end position="161"/>
    </location>
</feature>
<evidence type="ECO:0000313" key="3">
    <source>
        <dbReference type="Proteomes" id="UP000292958"/>
    </source>
</evidence>
<gene>
    <name evidence="2" type="ORF">BDD14_4533</name>
</gene>
<reference evidence="2 3" key="1">
    <citation type="submission" date="2019-02" db="EMBL/GenBank/DDBJ databases">
        <title>Genomic Encyclopedia of Archaeal and Bacterial Type Strains, Phase II (KMG-II): from individual species to whole genera.</title>
        <authorList>
            <person name="Goeker M."/>
        </authorList>
    </citation>
    <scope>NUCLEOTIDE SEQUENCE [LARGE SCALE GENOMIC DNA]</scope>
    <source>
        <strain evidence="2 3">DSM 18101</strain>
    </source>
</reference>
<sequence length="316" mass="34427">MDRVKEGELVSAADGSVRGTQSFVRTLSECWSRPSLTALEILWRWTYGVPALALVWSVAKRILSKSALDTGALQAMTVTKPLEAAQTLADAMAVLLPAVSREALWLAPLLLLAWVVWSSAGRTLVLHRADKSLHTRLWTMMVLQLLRVLALAAAFLLWLICLHRAAATAVTGPLERGVDPNLVIYFALAIVSTLGVFALWAVISWFLSIAPLLSMLRNLGPGASLAAALRLGTLKSKLVEINLVMGIVKIALLVLAMVFSATPLPFESIATAAFLNVWWVLVAIAYFIASDFFHVARAVAYLKLWRAYEAGPNDLK</sequence>
<proteinExistence type="predicted"/>
<feature type="transmembrane region" description="Helical" evidence="1">
    <location>
        <begin position="103"/>
        <end position="125"/>
    </location>
</feature>
<dbReference type="Proteomes" id="UP000292958">
    <property type="component" value="Unassembled WGS sequence"/>
</dbReference>
<feature type="transmembrane region" description="Helical" evidence="1">
    <location>
        <begin position="241"/>
        <end position="262"/>
    </location>
</feature>
<comment type="caution">
    <text evidence="2">The sequence shown here is derived from an EMBL/GenBank/DDBJ whole genome shotgun (WGS) entry which is preliminary data.</text>
</comment>
<feature type="transmembrane region" description="Helical" evidence="1">
    <location>
        <begin position="268"/>
        <end position="289"/>
    </location>
</feature>
<dbReference type="EMBL" id="SHKW01000001">
    <property type="protein sequence ID" value="RZU42932.1"/>
    <property type="molecule type" value="Genomic_DNA"/>
</dbReference>
<keyword evidence="1" id="KW-0472">Membrane</keyword>
<evidence type="ECO:0000256" key="1">
    <source>
        <dbReference type="SAM" id="Phobius"/>
    </source>
</evidence>
<dbReference type="RefSeq" id="WP_130421119.1">
    <property type="nucleotide sequence ID" value="NZ_SHKW01000001.1"/>
</dbReference>